<dbReference type="GO" id="GO:0004029">
    <property type="term" value="F:aldehyde dehydrogenase (NAD+) activity"/>
    <property type="evidence" value="ECO:0007669"/>
    <property type="project" value="TreeGrafter"/>
</dbReference>
<sequence length="281" mass="30207">MAPKIFLTGATGYIGGSVFHTLYTAHPDWSYTVLLRTVPPSFSDLYPAATIVRGDYDSLDAPATAAAISDADVVVHTGNSDHAPSLRALLQGLKKSPPPQPPSTPQKPTTTKYLIHLSGTGILSDYRTSDPSAPPPGTLNPRTYSDVSLADNTAIFLPPNDGSSDWIDPLHGETERIVYEAWRREEEEATKESKANGGVRVRTAIMRPPDIYGRGLGVARKTSAYVPLYVREILQGEGGGDGDGDGEGIGAAFFVGEGQNMRGWVHLEDLMGLYLKLVERA</sequence>
<evidence type="ECO:0000259" key="1">
    <source>
        <dbReference type="Pfam" id="PF01370"/>
    </source>
</evidence>
<name>A0A5N5D352_9PEZI</name>
<dbReference type="EMBL" id="VCHE01000088">
    <property type="protein sequence ID" value="KAB2571987.1"/>
    <property type="molecule type" value="Genomic_DNA"/>
</dbReference>
<dbReference type="InterPro" id="IPR001509">
    <property type="entry name" value="Epimerase_deHydtase"/>
</dbReference>
<keyword evidence="3" id="KW-1185">Reference proteome</keyword>
<dbReference type="PANTHER" id="PTHR48079:SF6">
    <property type="entry name" value="NAD(P)-BINDING DOMAIN-CONTAINING PROTEIN-RELATED"/>
    <property type="match status" value="1"/>
</dbReference>
<proteinExistence type="predicted"/>
<dbReference type="InterPro" id="IPR051783">
    <property type="entry name" value="NAD(P)-dependent_oxidoreduct"/>
</dbReference>
<dbReference type="GO" id="GO:0005737">
    <property type="term" value="C:cytoplasm"/>
    <property type="evidence" value="ECO:0007669"/>
    <property type="project" value="TreeGrafter"/>
</dbReference>
<evidence type="ECO:0000313" key="2">
    <source>
        <dbReference type="EMBL" id="KAB2571987.1"/>
    </source>
</evidence>
<protein>
    <recommendedName>
        <fullName evidence="1">NAD-dependent epimerase/dehydratase domain-containing protein</fullName>
    </recommendedName>
</protein>
<comment type="caution">
    <text evidence="2">The sequence shown here is derived from an EMBL/GenBank/DDBJ whole genome shotgun (WGS) entry which is preliminary data.</text>
</comment>
<dbReference type="Proteomes" id="UP000325902">
    <property type="component" value="Unassembled WGS sequence"/>
</dbReference>
<organism evidence="2 3">
    <name type="scientific">Lasiodiplodia theobromae</name>
    <dbReference type="NCBI Taxonomy" id="45133"/>
    <lineage>
        <taxon>Eukaryota</taxon>
        <taxon>Fungi</taxon>
        <taxon>Dikarya</taxon>
        <taxon>Ascomycota</taxon>
        <taxon>Pezizomycotina</taxon>
        <taxon>Dothideomycetes</taxon>
        <taxon>Dothideomycetes incertae sedis</taxon>
        <taxon>Botryosphaeriales</taxon>
        <taxon>Botryosphaeriaceae</taxon>
        <taxon>Lasiodiplodia</taxon>
    </lineage>
</organism>
<evidence type="ECO:0000313" key="3">
    <source>
        <dbReference type="Proteomes" id="UP000325902"/>
    </source>
</evidence>
<dbReference type="InterPro" id="IPR036291">
    <property type="entry name" value="NAD(P)-bd_dom_sf"/>
</dbReference>
<reference evidence="2 3" key="1">
    <citation type="journal article" date="2019" name="Sci. Rep.">
        <title>A multi-omics analysis of the grapevine pathogen Lasiodiplodia theobromae reveals that temperature affects the expression of virulence- and pathogenicity-related genes.</title>
        <authorList>
            <person name="Felix C."/>
            <person name="Meneses R."/>
            <person name="Goncalves M.F.M."/>
            <person name="Tilleman L."/>
            <person name="Duarte A.S."/>
            <person name="Jorrin-Novo J.V."/>
            <person name="Van de Peer Y."/>
            <person name="Deforce D."/>
            <person name="Van Nieuwerburgh F."/>
            <person name="Esteves A.C."/>
            <person name="Alves A."/>
        </authorList>
    </citation>
    <scope>NUCLEOTIDE SEQUENCE [LARGE SCALE GENOMIC DNA]</scope>
    <source>
        <strain evidence="2 3">LA-SOL3</strain>
    </source>
</reference>
<feature type="non-terminal residue" evidence="2">
    <location>
        <position position="281"/>
    </location>
</feature>
<gene>
    <name evidence="2" type="ORF">DBV05_g9392</name>
</gene>
<dbReference type="OrthoDB" id="2130169at2759"/>
<accession>A0A5N5D352</accession>
<dbReference type="Gene3D" id="3.40.50.720">
    <property type="entry name" value="NAD(P)-binding Rossmann-like Domain"/>
    <property type="match status" value="1"/>
</dbReference>
<feature type="domain" description="NAD-dependent epimerase/dehydratase" evidence="1">
    <location>
        <begin position="179"/>
        <end position="280"/>
    </location>
</feature>
<dbReference type="SUPFAM" id="SSF51735">
    <property type="entry name" value="NAD(P)-binding Rossmann-fold domains"/>
    <property type="match status" value="1"/>
</dbReference>
<dbReference type="PANTHER" id="PTHR48079">
    <property type="entry name" value="PROTEIN YEEZ"/>
    <property type="match status" value="1"/>
</dbReference>
<dbReference type="Pfam" id="PF01370">
    <property type="entry name" value="Epimerase"/>
    <property type="match status" value="1"/>
</dbReference>
<dbReference type="AlphaFoldDB" id="A0A5N5D352"/>